<keyword evidence="5" id="KW-1185">Reference proteome</keyword>
<dbReference type="Pfam" id="PF13883">
    <property type="entry name" value="CREG_beta-barrel"/>
    <property type="match status" value="1"/>
</dbReference>
<reference evidence="5" key="3">
    <citation type="journal article" date="2018" name="Mol. Plant Microbe Interact.">
        <title>Genome sequence resources for the wheat stripe rust pathogen (Puccinia striiformis f. sp. tritici) and the barley stripe rust pathogen (Puccinia striiformis f. sp. hordei).</title>
        <authorList>
            <person name="Xia C."/>
            <person name="Wang M."/>
            <person name="Yin C."/>
            <person name="Cornejo O.E."/>
            <person name="Hulbert S.H."/>
            <person name="Chen X."/>
        </authorList>
    </citation>
    <scope>NUCLEOTIDE SEQUENCE [LARGE SCALE GENOMIC DNA]</scope>
    <source>
        <strain evidence="5">93TX-2</strain>
    </source>
</reference>
<feature type="region of interest" description="Disordered" evidence="1">
    <location>
        <begin position="295"/>
        <end position="315"/>
    </location>
</feature>
<dbReference type="InterPro" id="IPR055343">
    <property type="entry name" value="CREG_beta-barrel"/>
</dbReference>
<evidence type="ECO:0000313" key="4">
    <source>
        <dbReference type="EMBL" id="POW16570.1"/>
    </source>
</evidence>
<comment type="caution">
    <text evidence="4">The sequence shown here is derived from an EMBL/GenBank/DDBJ whole genome shotgun (WGS) entry which is preliminary data.</text>
</comment>
<protein>
    <recommendedName>
        <fullName evidence="3">CREG-like beta-barrel domain-containing protein</fullName>
    </recommendedName>
</protein>
<dbReference type="PANTHER" id="PTHR37273:SF1">
    <property type="entry name" value="ADL397C-AP"/>
    <property type="match status" value="1"/>
</dbReference>
<evidence type="ECO:0000256" key="2">
    <source>
        <dbReference type="SAM" id="SignalP"/>
    </source>
</evidence>
<feature type="chain" id="PRO_5015399394" description="CREG-like beta-barrel domain-containing protein" evidence="2">
    <location>
        <begin position="19"/>
        <end position="315"/>
    </location>
</feature>
<name>A0A2S4W480_9BASI</name>
<dbReference type="SUPFAM" id="SSF50475">
    <property type="entry name" value="FMN-binding split barrel"/>
    <property type="match status" value="1"/>
</dbReference>
<reference evidence="4 5" key="1">
    <citation type="submission" date="2017-12" db="EMBL/GenBank/DDBJ databases">
        <title>Gene loss provides genomic basis for host adaptation in cereal stripe rust fungi.</title>
        <authorList>
            <person name="Xia C."/>
        </authorList>
    </citation>
    <scope>NUCLEOTIDE SEQUENCE [LARGE SCALE GENOMIC DNA]</scope>
    <source>
        <strain evidence="4 5">93TX-2</strain>
    </source>
</reference>
<feature type="region of interest" description="Disordered" evidence="1">
    <location>
        <begin position="42"/>
        <end position="66"/>
    </location>
</feature>
<evidence type="ECO:0000313" key="5">
    <source>
        <dbReference type="Proteomes" id="UP000238274"/>
    </source>
</evidence>
<organism evidence="4 5">
    <name type="scientific">Puccinia striiformis</name>
    <dbReference type="NCBI Taxonomy" id="27350"/>
    <lineage>
        <taxon>Eukaryota</taxon>
        <taxon>Fungi</taxon>
        <taxon>Dikarya</taxon>
        <taxon>Basidiomycota</taxon>
        <taxon>Pucciniomycotina</taxon>
        <taxon>Pucciniomycetes</taxon>
        <taxon>Pucciniales</taxon>
        <taxon>Pucciniaceae</taxon>
        <taxon>Puccinia</taxon>
    </lineage>
</organism>
<keyword evidence="2" id="KW-0732">Signal</keyword>
<proteinExistence type="predicted"/>
<dbReference type="AlphaFoldDB" id="A0A2S4W480"/>
<sequence>MCTLLSTLLIGFLVSTAAHIPSQLTLFSNQFNYNDQNSTSTSSSRIHLAQSESSYQADPDNHPDPTLRGLPIGLQEYFAPYPNGDLVLLVLPISPIYGNVLNRKENSTMDLTLAINDELGTVQRRGAIWAANRRRLSFFGELEILENEEEQEEAKTLYEKVHPDSSLWNGQGGPHKSLWARLSVRKVYYFGGFGDRAAIEPASTSPQTAVNKLRASTPKVSTYIANNLSILKLLPTYKHSLPSNTSIYYLSSPHYRATPSSSPPSSSHHHHHVSPGAQDYNQSATLIDSQDNLLETGNYPSISEDNYTSIDVDDA</sequence>
<gene>
    <name evidence="4" type="ORF">PSHT_06624</name>
</gene>
<dbReference type="InterPro" id="IPR012349">
    <property type="entry name" value="Split_barrel_FMN-bd"/>
</dbReference>
<accession>A0A2S4W480</accession>
<dbReference type="PANTHER" id="PTHR37273">
    <property type="entry name" value="CHROMOSOME 8, WHOLE GENOME SHOTGUN SEQUENCE"/>
    <property type="match status" value="1"/>
</dbReference>
<dbReference type="Gene3D" id="2.30.110.10">
    <property type="entry name" value="Electron Transport, Fmn-binding Protein, Chain A"/>
    <property type="match status" value="1"/>
</dbReference>
<dbReference type="Proteomes" id="UP000238274">
    <property type="component" value="Unassembled WGS sequence"/>
</dbReference>
<dbReference type="VEuPathDB" id="FungiDB:PSHT_06624"/>
<feature type="domain" description="CREG-like beta-barrel" evidence="3">
    <location>
        <begin position="81"/>
        <end position="201"/>
    </location>
</feature>
<evidence type="ECO:0000259" key="3">
    <source>
        <dbReference type="Pfam" id="PF13883"/>
    </source>
</evidence>
<reference evidence="5" key="2">
    <citation type="journal article" date="2018" name="BMC Genomics">
        <title>Genomic insights into host adaptation between the wheat stripe rust pathogen (Puccinia striiformis f. sp. tritici) and the barley stripe rust pathogen (Puccinia striiformis f. sp. hordei).</title>
        <authorList>
            <person name="Xia C."/>
            <person name="Wang M."/>
            <person name="Yin C."/>
            <person name="Cornejo O.E."/>
            <person name="Hulbert S.H."/>
            <person name="Chen X."/>
        </authorList>
    </citation>
    <scope>NUCLEOTIDE SEQUENCE [LARGE SCALE GENOMIC DNA]</scope>
    <source>
        <strain evidence="5">93TX-2</strain>
    </source>
</reference>
<feature type="signal peptide" evidence="2">
    <location>
        <begin position="1"/>
        <end position="18"/>
    </location>
</feature>
<dbReference type="EMBL" id="PKSM01000079">
    <property type="protein sequence ID" value="POW16570.1"/>
    <property type="molecule type" value="Genomic_DNA"/>
</dbReference>
<dbReference type="OrthoDB" id="2138282at2759"/>
<feature type="region of interest" description="Disordered" evidence="1">
    <location>
        <begin position="255"/>
        <end position="278"/>
    </location>
</feature>
<feature type="compositionally biased region" description="Polar residues" evidence="1">
    <location>
        <begin position="42"/>
        <end position="56"/>
    </location>
</feature>
<feature type="compositionally biased region" description="Polar residues" evidence="1">
    <location>
        <begin position="295"/>
        <end position="309"/>
    </location>
</feature>
<evidence type="ECO:0000256" key="1">
    <source>
        <dbReference type="SAM" id="MobiDB-lite"/>
    </source>
</evidence>